<gene>
    <name evidence="1" type="ORF">G3O08_01115</name>
</gene>
<proteinExistence type="predicted"/>
<dbReference type="Proteomes" id="UP000486602">
    <property type="component" value="Unassembled WGS sequence"/>
</dbReference>
<accession>A0A7K3WKC5</accession>
<dbReference type="AlphaFoldDB" id="A0A7K3WKC5"/>
<keyword evidence="2" id="KW-1185">Reference proteome</keyword>
<dbReference type="RefSeq" id="WP_163282817.1">
    <property type="nucleotide sequence ID" value="NZ_JAAGVY010000001.1"/>
</dbReference>
<evidence type="ECO:0000313" key="1">
    <source>
        <dbReference type="EMBL" id="NEN22103.1"/>
    </source>
</evidence>
<comment type="caution">
    <text evidence="1">The sequence shown here is derived from an EMBL/GenBank/DDBJ whole genome shotgun (WGS) entry which is preliminary data.</text>
</comment>
<evidence type="ECO:0000313" key="2">
    <source>
        <dbReference type="Proteomes" id="UP000486602"/>
    </source>
</evidence>
<name>A0A7K3WKC5_9FLAO</name>
<reference evidence="1 2" key="1">
    <citation type="submission" date="2020-02" db="EMBL/GenBank/DDBJ databases">
        <title>Out from the shadows clarifying the taxonomy of the family Cryomorphaceae and related taxa by utilizing the GTDB taxonomic framework.</title>
        <authorList>
            <person name="Bowman J.P."/>
        </authorList>
    </citation>
    <scope>NUCLEOTIDE SEQUENCE [LARGE SCALE GENOMIC DNA]</scope>
    <source>
        <strain evidence="1 2">QSSC 1-22</strain>
    </source>
</reference>
<protein>
    <submittedName>
        <fullName evidence="1">Uncharacterized protein</fullName>
    </submittedName>
</protein>
<dbReference type="EMBL" id="JAAGVY010000001">
    <property type="protein sequence ID" value="NEN22103.1"/>
    <property type="molecule type" value="Genomic_DNA"/>
</dbReference>
<organism evidence="1 2">
    <name type="scientific">Cryomorpha ignava</name>
    <dbReference type="NCBI Taxonomy" id="101383"/>
    <lineage>
        <taxon>Bacteria</taxon>
        <taxon>Pseudomonadati</taxon>
        <taxon>Bacteroidota</taxon>
        <taxon>Flavobacteriia</taxon>
        <taxon>Flavobacteriales</taxon>
        <taxon>Cryomorphaceae</taxon>
        <taxon>Cryomorpha</taxon>
    </lineage>
</organism>
<sequence>MQDSLPLPGSGSSPFQGLHSVVIWFDYGLDDDASFYSLSLELATLLENSKIGIYDGHEMAMDNSDGSYYMYGPNAEMLFKAVLPTLKKYNFMEGARAVLRFGDGEESGRIEVEV</sequence>